<evidence type="ECO:0000313" key="4">
    <source>
        <dbReference type="Proteomes" id="UP000326396"/>
    </source>
</evidence>
<gene>
    <name evidence="3" type="ORF">E3N88_11530</name>
</gene>
<feature type="domain" description="Reverse transcriptase Ty1/copia-type" evidence="2">
    <location>
        <begin position="360"/>
        <end position="427"/>
    </location>
</feature>
<proteinExistence type="predicted"/>
<comment type="caution">
    <text evidence="3">The sequence shown here is derived from an EMBL/GenBank/DDBJ whole genome shotgun (WGS) entry which is preliminary data.</text>
</comment>
<evidence type="ECO:0000256" key="1">
    <source>
        <dbReference type="SAM" id="MobiDB-lite"/>
    </source>
</evidence>
<feature type="compositionally biased region" description="Low complexity" evidence="1">
    <location>
        <begin position="105"/>
        <end position="133"/>
    </location>
</feature>
<reference evidence="3 4" key="1">
    <citation type="submission" date="2019-05" db="EMBL/GenBank/DDBJ databases">
        <title>Mikania micrantha, genome provides insights into the molecular mechanism of rapid growth.</title>
        <authorList>
            <person name="Liu B."/>
        </authorList>
    </citation>
    <scope>NUCLEOTIDE SEQUENCE [LARGE SCALE GENOMIC DNA]</scope>
    <source>
        <strain evidence="3">NLD-2019</strain>
        <tissue evidence="3">Leaf</tissue>
    </source>
</reference>
<dbReference type="OrthoDB" id="411615at2759"/>
<feature type="region of interest" description="Disordered" evidence="1">
    <location>
        <begin position="105"/>
        <end position="186"/>
    </location>
</feature>
<dbReference type="InterPro" id="IPR013103">
    <property type="entry name" value="RVT_2"/>
</dbReference>
<protein>
    <recommendedName>
        <fullName evidence="2">Reverse transcriptase Ty1/copia-type domain-containing protein</fullName>
    </recommendedName>
</protein>
<evidence type="ECO:0000313" key="3">
    <source>
        <dbReference type="EMBL" id="KAD6120259.1"/>
    </source>
</evidence>
<organism evidence="3 4">
    <name type="scientific">Mikania micrantha</name>
    <name type="common">bitter vine</name>
    <dbReference type="NCBI Taxonomy" id="192012"/>
    <lineage>
        <taxon>Eukaryota</taxon>
        <taxon>Viridiplantae</taxon>
        <taxon>Streptophyta</taxon>
        <taxon>Embryophyta</taxon>
        <taxon>Tracheophyta</taxon>
        <taxon>Spermatophyta</taxon>
        <taxon>Magnoliopsida</taxon>
        <taxon>eudicotyledons</taxon>
        <taxon>Gunneridae</taxon>
        <taxon>Pentapetalae</taxon>
        <taxon>asterids</taxon>
        <taxon>campanulids</taxon>
        <taxon>Asterales</taxon>
        <taxon>Asteraceae</taxon>
        <taxon>Asteroideae</taxon>
        <taxon>Heliantheae alliance</taxon>
        <taxon>Eupatorieae</taxon>
        <taxon>Mikania</taxon>
    </lineage>
</organism>
<dbReference type="Proteomes" id="UP000326396">
    <property type="component" value="Linkage Group LG13"/>
</dbReference>
<evidence type="ECO:0000259" key="2">
    <source>
        <dbReference type="Pfam" id="PF07727"/>
    </source>
</evidence>
<accession>A0A5N6PEQ9</accession>
<feature type="compositionally biased region" description="Polar residues" evidence="1">
    <location>
        <begin position="258"/>
        <end position="292"/>
    </location>
</feature>
<feature type="compositionally biased region" description="Basic and acidic residues" evidence="1">
    <location>
        <begin position="164"/>
        <end position="175"/>
    </location>
</feature>
<dbReference type="EMBL" id="SZYD01000005">
    <property type="protein sequence ID" value="KAD6120259.1"/>
    <property type="molecule type" value="Genomic_DNA"/>
</dbReference>
<feature type="region of interest" description="Disordered" evidence="1">
    <location>
        <begin position="258"/>
        <end position="308"/>
    </location>
</feature>
<feature type="compositionally biased region" description="Pro residues" evidence="1">
    <location>
        <begin position="134"/>
        <end position="154"/>
    </location>
</feature>
<sequence>MLEKYLRFSGFLCGTRSLLWLLVATKNITFEHQISILRPSDRVDCTRERVLQVLIVVLPVEIRQIRITSLLSVLRYSATSTLSAMANQGERYIYQRFPYVVLDDTPSSSSGSDSDPAEASSAASQATPAVPHTPSAPRPVTPPPPPSPLPPPPAQSASHGHSQPRAEDIAAEGRHNPSPQRVPAWDGLRRMRWQARKTTGLPPRHPLAPITQRVINSIVLPTSLELWKQSMLISLRIQRHSFTNLPSFTPLVHHATPNFTAPTPTQSGLTTAPNVTENEGTSSDQHQSNTSHAEPANQLRRSSRPKVPTNFDDYVTYLTEAEMDAGKFTDPTSYHEAITSDQSSEWKMAMTDELDSMKKNDVCDLVELPNGVKSVGCKWVFKTKLDPNGNIERFKARLVAKGFTQKEGIDYQETFSPVSRKDSLRIVMPS</sequence>
<dbReference type="Pfam" id="PF07727">
    <property type="entry name" value="RVT_2"/>
    <property type="match status" value="1"/>
</dbReference>
<dbReference type="AlphaFoldDB" id="A0A5N6PEQ9"/>
<keyword evidence="4" id="KW-1185">Reference proteome</keyword>
<name>A0A5N6PEQ9_9ASTR</name>